<gene>
    <name evidence="4" type="ORF">CD33_18395</name>
</gene>
<dbReference type="eggNOG" id="COG0399">
    <property type="taxonomic scope" value="Bacteria"/>
</dbReference>
<dbReference type="PIRSF" id="PIRSF000390">
    <property type="entry name" value="PLP_StrS"/>
    <property type="match status" value="1"/>
</dbReference>
<evidence type="ECO:0000313" key="4">
    <source>
        <dbReference type="EMBL" id="KGR73977.1"/>
    </source>
</evidence>
<protein>
    <submittedName>
        <fullName evidence="4">Aminotransferase DegT</fullName>
    </submittedName>
</protein>
<proteinExistence type="inferred from homology"/>
<dbReference type="GO" id="GO:0008483">
    <property type="term" value="F:transaminase activity"/>
    <property type="evidence" value="ECO:0007669"/>
    <property type="project" value="UniProtKB-KW"/>
</dbReference>
<dbReference type="AlphaFoldDB" id="A0A0A3IGL6"/>
<feature type="modified residue" description="N6-(pyridoxal phosphate)lysine" evidence="2">
    <location>
        <position position="191"/>
    </location>
</feature>
<keyword evidence="2 3" id="KW-0663">Pyridoxal phosphate</keyword>
<dbReference type="InterPro" id="IPR015424">
    <property type="entry name" value="PyrdxlP-dep_Trfase"/>
</dbReference>
<evidence type="ECO:0000256" key="1">
    <source>
        <dbReference type="PIRSR" id="PIRSR000390-1"/>
    </source>
</evidence>
<dbReference type="OrthoDB" id="9810913at2"/>
<dbReference type="InterPro" id="IPR015421">
    <property type="entry name" value="PyrdxlP-dep_Trfase_major"/>
</dbReference>
<keyword evidence="4" id="KW-0808">Transferase</keyword>
<keyword evidence="4" id="KW-0032">Aminotransferase</keyword>
<dbReference type="Pfam" id="PF01041">
    <property type="entry name" value="DegT_DnrJ_EryC1"/>
    <property type="match status" value="1"/>
</dbReference>
<dbReference type="PANTHER" id="PTHR30244:SF42">
    <property type="entry name" value="UDP-2-ACETAMIDO-2-DEOXY-3-OXO-D-GLUCURONATE AMINOTRANSFERASE"/>
    <property type="match status" value="1"/>
</dbReference>
<evidence type="ECO:0000313" key="5">
    <source>
        <dbReference type="Proteomes" id="UP000030408"/>
    </source>
</evidence>
<feature type="active site" description="Proton acceptor" evidence="1">
    <location>
        <position position="191"/>
    </location>
</feature>
<dbReference type="Proteomes" id="UP000030408">
    <property type="component" value="Unassembled WGS sequence"/>
</dbReference>
<evidence type="ECO:0000256" key="3">
    <source>
        <dbReference type="RuleBase" id="RU004508"/>
    </source>
</evidence>
<organism evidence="4 5">
    <name type="scientific">Ureibacillus sinduriensis BLB-1 = JCM 15800</name>
    <dbReference type="NCBI Taxonomy" id="1384057"/>
    <lineage>
        <taxon>Bacteria</taxon>
        <taxon>Bacillati</taxon>
        <taxon>Bacillota</taxon>
        <taxon>Bacilli</taxon>
        <taxon>Bacillales</taxon>
        <taxon>Caryophanaceae</taxon>
        <taxon>Ureibacillus</taxon>
    </lineage>
</organism>
<dbReference type="GO" id="GO:0000271">
    <property type="term" value="P:polysaccharide biosynthetic process"/>
    <property type="evidence" value="ECO:0007669"/>
    <property type="project" value="TreeGrafter"/>
</dbReference>
<dbReference type="GO" id="GO:0030170">
    <property type="term" value="F:pyridoxal phosphate binding"/>
    <property type="evidence" value="ECO:0007669"/>
    <property type="project" value="TreeGrafter"/>
</dbReference>
<evidence type="ECO:0000256" key="2">
    <source>
        <dbReference type="PIRSR" id="PIRSR000390-2"/>
    </source>
</evidence>
<dbReference type="STRING" id="1384057.CD33_18395"/>
<reference evidence="4 5" key="1">
    <citation type="submission" date="2014-02" db="EMBL/GenBank/DDBJ databases">
        <title>Draft genome sequence of Lysinibacillus sinduriensis JCM 15800.</title>
        <authorList>
            <person name="Zhang F."/>
            <person name="Wang G."/>
            <person name="Zhang L."/>
        </authorList>
    </citation>
    <scope>NUCLEOTIDE SEQUENCE [LARGE SCALE GENOMIC DNA]</scope>
    <source>
        <strain evidence="4 5">JCM 15800</strain>
    </source>
</reference>
<accession>A0A0A3IGL6</accession>
<dbReference type="InterPro" id="IPR015422">
    <property type="entry name" value="PyrdxlP-dep_Trfase_small"/>
</dbReference>
<dbReference type="Gene3D" id="3.40.640.10">
    <property type="entry name" value="Type I PLP-dependent aspartate aminotransferase-like (Major domain)"/>
    <property type="match status" value="1"/>
</dbReference>
<dbReference type="EMBL" id="JPVO01000055">
    <property type="protein sequence ID" value="KGR73977.1"/>
    <property type="molecule type" value="Genomic_DNA"/>
</dbReference>
<comment type="similarity">
    <text evidence="3">Belongs to the DegT/DnrJ/EryC1 family.</text>
</comment>
<sequence>MEFRDLKIQYEKYKDEIDSAIQNVISETQFIGGKIVSDLERQLAEYVGVKHCITCANGTEALSLVLMGWGIGKGDAVFVPDFTFFSTGEVVSFVGATPVFVDVERDTFNIDVVKLESAIQATIEEGKLTPKVIIPVDLFGLPANYLEIEKIAKKYNLLVLEDGAQGFGGSINGKRACSFGDAATTSFFPAKPLGCYGDGGAIFTNDDILAKLLNSLKVHGKGENKYDNIRIGVNSRLDTIQAAILKVKFKAFIEHEVEDVNRVYRLYNEKLSGIVETPVIPHGYYSSFAQYTLKLKSREQRDGLQSFLKENGIPSMIYYVKPMHSQKAFEDLNIDESNFEVTNELCEIVLSLPMHPYLKDHEIDLVSSMVKKYIMAT</sequence>
<comment type="caution">
    <text evidence="4">The sequence shown here is derived from an EMBL/GenBank/DDBJ whole genome shotgun (WGS) entry which is preliminary data.</text>
</comment>
<dbReference type="CDD" id="cd00616">
    <property type="entry name" value="AHBA_syn"/>
    <property type="match status" value="1"/>
</dbReference>
<dbReference type="PANTHER" id="PTHR30244">
    <property type="entry name" value="TRANSAMINASE"/>
    <property type="match status" value="1"/>
</dbReference>
<name>A0A0A3IGL6_9BACL</name>
<dbReference type="SUPFAM" id="SSF53383">
    <property type="entry name" value="PLP-dependent transferases"/>
    <property type="match status" value="1"/>
</dbReference>
<keyword evidence="5" id="KW-1185">Reference proteome</keyword>
<dbReference type="InterPro" id="IPR000653">
    <property type="entry name" value="DegT/StrS_aminotransferase"/>
</dbReference>
<dbReference type="Gene3D" id="3.90.1150.10">
    <property type="entry name" value="Aspartate Aminotransferase, domain 1"/>
    <property type="match status" value="1"/>
</dbReference>
<dbReference type="RefSeq" id="WP_036203210.1">
    <property type="nucleotide sequence ID" value="NZ_AVCY01000001.1"/>
</dbReference>